<proteinExistence type="predicted"/>
<sequence length="574" mass="63678">MTSETPSLGGSDLPRKESVVSTLGDDSSNRWYLGLEVGTTGISAALLDRLTEAVYPIYWLSDSQESDRIFRLPSRVYLHRKSGGEIGETEVLQGFKPYLSWAIPHHFGEDYAPCPLLQVSPTQKLFLGTFKQALQLLLSTISPQGGGDNIDSEDGDLTLPKNYQSGANGLTDQEFKTAYMSLSGVVVGCPTQASHAYGFNVRETILAAGLVKSPSQIWMVEDAIATWLSEWEPKIDEPTLIIDAGAATTELMVMGISQEHDLTYADCFGVSVTYGGYDVNLDIICQFCAENMIDWDGSYLVLPTPGTSQRTHRDRLQQKLVLSALIDAIESQKPSLQAGKNVTISLQENQVKVTANELDRRVLVPFVKNLNREFNHLISKVGVSTVGIKRAICRGGNGSWSVLSQWLRQKLPNASIISITDPESWCNYAIAQGLARLPLFPELLNYSSQQYGDYFLLGELLRVFGDLPLSIPEVMTRLEERGVNTRCCKSQILAILKGQLPVGFIPSELDTPLIVPISKHPQIDIINQGAIFYQDVDSSYFVNLERSEMCLQYLQQLSREYHQVLTEPLAIVQW</sequence>
<reference evidence="2 3" key="1">
    <citation type="journal article" date="2024" name="Front. Microbiol.">
        <title>Transcriptomic insights into the dominance of two phototrophs throughout the water column of a tropical hypersaline-alkaline crater lake (Dziani Dzaha, Mayotte).</title>
        <authorList>
            <person name="Duperron S."/>
            <person name="Halary S."/>
            <person name="Bouly J.-P."/>
            <person name="Roussel T."/>
            <person name="Hugoni M."/>
            <person name="Bruto M."/>
            <person name="Oger P."/>
            <person name="Duval C."/>
            <person name="Woo A."/>
            <person name="Jezequiel D."/>
            <person name="Ader M."/>
            <person name="Leboulanger C."/>
            <person name="Agogue H."/>
            <person name="Grossi V."/>
            <person name="Trousselier M."/>
            <person name="Bernard C."/>
        </authorList>
    </citation>
    <scope>NUCLEOTIDE SEQUENCE [LARGE SCALE GENOMIC DNA]</scope>
    <source>
        <strain evidence="2 3">PMC 851.14</strain>
    </source>
</reference>
<dbReference type="Proteomes" id="UP001387447">
    <property type="component" value="Unassembled WGS sequence"/>
</dbReference>
<gene>
    <name evidence="2" type="ORF">AAEJ74_01020</name>
</gene>
<evidence type="ECO:0000256" key="1">
    <source>
        <dbReference type="SAM" id="MobiDB-lite"/>
    </source>
</evidence>
<name>A0ABU9EEF0_LIMFS</name>
<dbReference type="EMBL" id="JBBWYZ010000001">
    <property type="protein sequence ID" value="MEK9510318.1"/>
    <property type="molecule type" value="Genomic_DNA"/>
</dbReference>
<evidence type="ECO:0000313" key="2">
    <source>
        <dbReference type="EMBL" id="MEK9510318.1"/>
    </source>
</evidence>
<protein>
    <submittedName>
        <fullName evidence="2">Uncharacterized protein</fullName>
    </submittedName>
</protein>
<dbReference type="InterPro" id="IPR043129">
    <property type="entry name" value="ATPase_NBD"/>
</dbReference>
<dbReference type="RefSeq" id="WP_228116350.1">
    <property type="nucleotide sequence ID" value="NZ_JBBWYZ010000001.1"/>
</dbReference>
<comment type="caution">
    <text evidence="2">The sequence shown here is derived from an EMBL/GenBank/DDBJ whole genome shotgun (WGS) entry which is preliminary data.</text>
</comment>
<dbReference type="SUPFAM" id="SSF53067">
    <property type="entry name" value="Actin-like ATPase domain"/>
    <property type="match status" value="1"/>
</dbReference>
<feature type="region of interest" description="Disordered" evidence="1">
    <location>
        <begin position="1"/>
        <end position="24"/>
    </location>
</feature>
<organism evidence="2 3">
    <name type="scientific">Limnospira fusiformis PMC 851.14</name>
    <dbReference type="NCBI Taxonomy" id="2219512"/>
    <lineage>
        <taxon>Bacteria</taxon>
        <taxon>Bacillati</taxon>
        <taxon>Cyanobacteriota</taxon>
        <taxon>Cyanophyceae</taxon>
        <taxon>Oscillatoriophycideae</taxon>
        <taxon>Oscillatoriales</taxon>
        <taxon>Sirenicapillariaceae</taxon>
        <taxon>Limnospira</taxon>
    </lineage>
</organism>
<keyword evidence="3" id="KW-1185">Reference proteome</keyword>
<evidence type="ECO:0000313" key="3">
    <source>
        <dbReference type="Proteomes" id="UP001387447"/>
    </source>
</evidence>
<accession>A0ABU9EEF0</accession>